<reference evidence="4" key="1">
    <citation type="submission" date="2016-10" db="EMBL/GenBank/DDBJ databases">
        <authorList>
            <person name="Varghese N."/>
            <person name="Submissions S."/>
        </authorList>
    </citation>
    <scope>NUCLEOTIDE SEQUENCE [LARGE SCALE GENOMIC DNA]</scope>
    <source>
        <strain evidence="4">CGMCC 1.9108</strain>
    </source>
</reference>
<dbReference type="Proteomes" id="UP000199628">
    <property type="component" value="Unassembled WGS sequence"/>
</dbReference>
<feature type="compositionally biased region" description="Pro residues" evidence="1">
    <location>
        <begin position="113"/>
        <end position="125"/>
    </location>
</feature>
<keyword evidence="2" id="KW-0812">Transmembrane</keyword>
<feature type="compositionally biased region" description="Basic and acidic residues" evidence="1">
    <location>
        <begin position="98"/>
        <end position="112"/>
    </location>
</feature>
<dbReference type="EMBL" id="FMZV01000001">
    <property type="protein sequence ID" value="SDC01281.1"/>
    <property type="molecule type" value="Genomic_DNA"/>
</dbReference>
<name>A0A1G6I4A6_9RHOB</name>
<feature type="transmembrane region" description="Helical" evidence="2">
    <location>
        <begin position="42"/>
        <end position="62"/>
    </location>
</feature>
<organism evidence="3 4">
    <name type="scientific">Ruegeria marina</name>
    <dbReference type="NCBI Taxonomy" id="639004"/>
    <lineage>
        <taxon>Bacteria</taxon>
        <taxon>Pseudomonadati</taxon>
        <taxon>Pseudomonadota</taxon>
        <taxon>Alphaproteobacteria</taxon>
        <taxon>Rhodobacterales</taxon>
        <taxon>Roseobacteraceae</taxon>
        <taxon>Ruegeria</taxon>
    </lineage>
</organism>
<dbReference type="STRING" id="639004.SAMN04488239_10121"/>
<evidence type="ECO:0000313" key="3">
    <source>
        <dbReference type="EMBL" id="SDC01281.1"/>
    </source>
</evidence>
<evidence type="ECO:0000256" key="1">
    <source>
        <dbReference type="SAM" id="MobiDB-lite"/>
    </source>
</evidence>
<evidence type="ECO:0000313" key="4">
    <source>
        <dbReference type="Proteomes" id="UP000199628"/>
    </source>
</evidence>
<evidence type="ECO:0000256" key="2">
    <source>
        <dbReference type="SAM" id="Phobius"/>
    </source>
</evidence>
<protein>
    <submittedName>
        <fullName evidence="3">Uncharacterized protein</fullName>
    </submittedName>
</protein>
<keyword evidence="4" id="KW-1185">Reference proteome</keyword>
<proteinExistence type="predicted"/>
<keyword evidence="2" id="KW-1133">Transmembrane helix</keyword>
<keyword evidence="2" id="KW-0472">Membrane</keyword>
<dbReference type="AlphaFoldDB" id="A0A1G6I4A6"/>
<gene>
    <name evidence="3" type="ORF">SAMN04488239_10121</name>
</gene>
<feature type="region of interest" description="Disordered" evidence="1">
    <location>
        <begin position="95"/>
        <end position="125"/>
    </location>
</feature>
<accession>A0A1G6I4A6</accession>
<sequence length="125" mass="13749">MIAGALTVFFDFSRVASLGPPSRMDILIHRGDWRHLRTEIGARGWILLTAIGLDAMVIGAFAVMQWHSDPANPVIALASMTAVLAFERVFLRLNPPGDEDHDHGRKEADDPKATPPLTFPQLEPP</sequence>